<organism evidence="1 2">
    <name type="scientific">Bradyrhizobium diazoefficiens</name>
    <dbReference type="NCBI Taxonomy" id="1355477"/>
    <lineage>
        <taxon>Bacteria</taxon>
        <taxon>Pseudomonadati</taxon>
        <taxon>Pseudomonadota</taxon>
        <taxon>Alphaproteobacteria</taxon>
        <taxon>Hyphomicrobiales</taxon>
        <taxon>Nitrobacteraceae</taxon>
        <taxon>Bradyrhizobium</taxon>
    </lineage>
</organism>
<accession>A0A0E4FS44</accession>
<proteinExistence type="predicted"/>
<evidence type="ECO:0000313" key="1">
    <source>
        <dbReference type="EMBL" id="BAR55062.1"/>
    </source>
</evidence>
<gene>
    <name evidence="1" type="ORF">NK6_1878</name>
</gene>
<sequence length="44" mass="4858">MILVEQFLLGQTPKVFVSALWLTCLLPQLVGPGRNALVNPMVHL</sequence>
<name>A0A0E4FS44_9BRAD</name>
<evidence type="ECO:0000313" key="2">
    <source>
        <dbReference type="Proteomes" id="UP000063308"/>
    </source>
</evidence>
<reference evidence="1 2" key="1">
    <citation type="submission" date="2014-11" db="EMBL/GenBank/DDBJ databases">
        <title>Symbiosis island explosion on the genome of extra-slow-growing strains of soybean bradyrhizobia with massive insertion sequences.</title>
        <authorList>
            <person name="Iida T."/>
            <person name="Minamisawa K."/>
        </authorList>
    </citation>
    <scope>NUCLEOTIDE SEQUENCE [LARGE SCALE GENOMIC DNA]</scope>
    <source>
        <strain evidence="1 2">NK6</strain>
    </source>
</reference>
<dbReference type="Proteomes" id="UP000063308">
    <property type="component" value="Chromosome"/>
</dbReference>
<protein>
    <submittedName>
        <fullName evidence="1">Uncharacterized protein</fullName>
    </submittedName>
</protein>
<dbReference type="EMBL" id="AP014685">
    <property type="protein sequence ID" value="BAR55062.1"/>
    <property type="molecule type" value="Genomic_DNA"/>
</dbReference>
<dbReference type="AlphaFoldDB" id="A0A0E4FS44"/>